<organism evidence="3 4">
    <name type="scientific">Gigaspora margarita</name>
    <dbReference type="NCBI Taxonomy" id="4874"/>
    <lineage>
        <taxon>Eukaryota</taxon>
        <taxon>Fungi</taxon>
        <taxon>Fungi incertae sedis</taxon>
        <taxon>Mucoromycota</taxon>
        <taxon>Glomeromycotina</taxon>
        <taxon>Glomeromycetes</taxon>
        <taxon>Diversisporales</taxon>
        <taxon>Gigasporaceae</taxon>
        <taxon>Gigaspora</taxon>
    </lineage>
</organism>
<dbReference type="InterPro" id="IPR050797">
    <property type="entry name" value="Carb_Metab_Trans_Reg"/>
</dbReference>
<feature type="domain" description="Zn(2)-C6 fungal-type" evidence="2">
    <location>
        <begin position="11"/>
        <end position="43"/>
    </location>
</feature>
<evidence type="ECO:0000259" key="2">
    <source>
        <dbReference type="PROSITE" id="PS50048"/>
    </source>
</evidence>
<dbReference type="Pfam" id="PF00172">
    <property type="entry name" value="Zn_clus"/>
    <property type="match status" value="1"/>
</dbReference>
<dbReference type="PANTHER" id="PTHR31668">
    <property type="entry name" value="GLUCOSE TRANSPORT TRANSCRIPTION REGULATOR RGT1-RELATED-RELATED"/>
    <property type="match status" value="1"/>
</dbReference>
<name>A0A8H4API4_GIGMA</name>
<dbReference type="SUPFAM" id="SSF57701">
    <property type="entry name" value="Zn2/Cys6 DNA-binding domain"/>
    <property type="match status" value="1"/>
</dbReference>
<proteinExistence type="predicted"/>
<reference evidence="3 4" key="1">
    <citation type="journal article" date="2019" name="Environ. Microbiol.">
        <title>At the nexus of three kingdoms: the genome of the mycorrhizal fungus Gigaspora margarita provides insights into plant, endobacterial and fungal interactions.</title>
        <authorList>
            <person name="Venice F."/>
            <person name="Ghignone S."/>
            <person name="Salvioli di Fossalunga A."/>
            <person name="Amselem J."/>
            <person name="Novero M."/>
            <person name="Xianan X."/>
            <person name="Sedzielewska Toro K."/>
            <person name="Morin E."/>
            <person name="Lipzen A."/>
            <person name="Grigoriev I.V."/>
            <person name="Henrissat B."/>
            <person name="Martin F.M."/>
            <person name="Bonfante P."/>
        </authorList>
    </citation>
    <scope>NUCLEOTIDE SEQUENCE [LARGE SCALE GENOMIC DNA]</scope>
    <source>
        <strain evidence="3 4">BEG34</strain>
    </source>
</reference>
<dbReference type="PROSITE" id="PS50048">
    <property type="entry name" value="ZN2_CY6_FUNGAL_2"/>
    <property type="match status" value="1"/>
</dbReference>
<accession>A0A8H4API4</accession>
<dbReference type="PANTHER" id="PTHR31668:SF30">
    <property type="entry name" value="ZN(II)2CYS6 TRANSCRIPTION FACTOR (EUROFUNG)"/>
    <property type="match status" value="1"/>
</dbReference>
<dbReference type="GO" id="GO:0000981">
    <property type="term" value="F:DNA-binding transcription factor activity, RNA polymerase II-specific"/>
    <property type="evidence" value="ECO:0007669"/>
    <property type="project" value="InterPro"/>
</dbReference>
<evidence type="ECO:0000313" key="4">
    <source>
        <dbReference type="Proteomes" id="UP000439903"/>
    </source>
</evidence>
<keyword evidence="1" id="KW-0539">Nucleus</keyword>
<dbReference type="InterPro" id="IPR001138">
    <property type="entry name" value="Zn2Cys6_DnaBD"/>
</dbReference>
<dbReference type="EMBL" id="WTPW01000357">
    <property type="protein sequence ID" value="KAF0520233.1"/>
    <property type="molecule type" value="Genomic_DNA"/>
</dbReference>
<keyword evidence="4" id="KW-1185">Reference proteome</keyword>
<dbReference type="Proteomes" id="UP000439903">
    <property type="component" value="Unassembled WGS sequence"/>
</dbReference>
<protein>
    <submittedName>
        <fullName evidence="3">Transcription factor</fullName>
    </submittedName>
</protein>
<dbReference type="Gene3D" id="4.10.240.10">
    <property type="entry name" value="Zn(2)-C6 fungal-type DNA-binding domain"/>
    <property type="match status" value="1"/>
</dbReference>
<dbReference type="SMART" id="SM00066">
    <property type="entry name" value="GAL4"/>
    <property type="match status" value="1"/>
</dbReference>
<evidence type="ECO:0000313" key="3">
    <source>
        <dbReference type="EMBL" id="KAF0520233.1"/>
    </source>
</evidence>
<evidence type="ECO:0000256" key="1">
    <source>
        <dbReference type="ARBA" id="ARBA00023242"/>
    </source>
</evidence>
<dbReference type="InterPro" id="IPR036864">
    <property type="entry name" value="Zn2-C6_fun-type_DNA-bd_sf"/>
</dbReference>
<dbReference type="AlphaFoldDB" id="A0A8H4API4"/>
<gene>
    <name evidence="3" type="ORF">F8M41_016457</name>
</gene>
<dbReference type="GO" id="GO:0008270">
    <property type="term" value="F:zinc ion binding"/>
    <property type="evidence" value="ECO:0007669"/>
    <property type="project" value="InterPro"/>
</dbReference>
<dbReference type="CDD" id="cd00067">
    <property type="entry name" value="GAL4"/>
    <property type="match status" value="1"/>
</dbReference>
<comment type="caution">
    <text evidence="3">The sequence shown here is derived from an EMBL/GenBank/DDBJ whole genome shotgun (WGS) entry which is preliminary data.</text>
</comment>
<dbReference type="PROSITE" id="PS00463">
    <property type="entry name" value="ZN2_CY6_FUNGAL_1"/>
    <property type="match status" value="1"/>
</dbReference>
<dbReference type="OrthoDB" id="2123952at2759"/>
<sequence length="206" mass="23800">MPQNRLNVTRACDPCRKRKAKCVPVASSVKCKGCIERNLECTDHKKLRKRGPKTKPIPVDLHEDDISHIIRSLFPDGKEYFPNVMSVEENYEDEIFGNLFTKEVKYSRNNGEVEIFRDLSAEEIEYGGDTESTTRVNPSMETYNEIEGFSNGNFLMPVDTPKEIYEENEVFYGLSAEEIEFFNNTYTKEPLKTFRSFTPLSAFHNV</sequence>